<dbReference type="Pfam" id="PF12528">
    <property type="entry name" value="T2SSppdC"/>
    <property type="match status" value="1"/>
</dbReference>
<organism evidence="2 3">
    <name type="scientific">Enterobacter kobei</name>
    <dbReference type="NCBI Taxonomy" id="208224"/>
    <lineage>
        <taxon>Bacteria</taxon>
        <taxon>Pseudomonadati</taxon>
        <taxon>Pseudomonadota</taxon>
        <taxon>Gammaproteobacteria</taxon>
        <taxon>Enterobacterales</taxon>
        <taxon>Enterobacteriaceae</taxon>
        <taxon>Enterobacter</taxon>
        <taxon>Enterobacter cloacae complex</taxon>
    </lineage>
</organism>
<protein>
    <submittedName>
        <fullName evidence="2">Prepilin peptidase-dependent protein C</fullName>
    </submittedName>
</protein>
<gene>
    <name evidence="2" type="primary">ppdC</name>
    <name evidence="2" type="ORF">ENKO_09390</name>
</gene>
<evidence type="ECO:0000313" key="2">
    <source>
        <dbReference type="EMBL" id="BCU54345.1"/>
    </source>
</evidence>
<proteinExistence type="predicted"/>
<evidence type="ECO:0000313" key="3">
    <source>
        <dbReference type="Proteomes" id="UP000682928"/>
    </source>
</evidence>
<evidence type="ECO:0000259" key="1">
    <source>
        <dbReference type="Pfam" id="PF12528"/>
    </source>
</evidence>
<feature type="domain" description="Prepilin peptidase dependent protein C-like C-terminal" evidence="1">
    <location>
        <begin position="34"/>
        <end position="104"/>
    </location>
</feature>
<dbReference type="NCBIfam" id="NF007660">
    <property type="entry name" value="PRK10332.1"/>
    <property type="match status" value="1"/>
</dbReference>
<name>A0AA86M525_9ENTR</name>
<dbReference type="Proteomes" id="UP000682928">
    <property type="component" value="Chromosome"/>
</dbReference>
<sequence length="107" mass="12003">MSASLKRQTGTSLPEVLLAMLLLVMVITALAGTHRALMTGFMYDSQYRNIWRNAWQHIQWYPVMPAPGWQVKRMQTSTAGCVSISVTITSPVGRQGQMSRLYCPISQ</sequence>
<accession>A0AA86M525</accession>
<dbReference type="RefSeq" id="WP_088221424.1">
    <property type="nucleotide sequence ID" value="NZ_AP024590.1"/>
</dbReference>
<dbReference type="InterPro" id="IPR022204">
    <property type="entry name" value="PpdC-like_C"/>
</dbReference>
<dbReference type="AlphaFoldDB" id="A0AA86M525"/>
<dbReference type="EMBL" id="AP024590">
    <property type="protein sequence ID" value="BCU54345.1"/>
    <property type="molecule type" value="Genomic_DNA"/>
</dbReference>
<reference evidence="2" key="1">
    <citation type="submission" date="2021-04" db="EMBL/GenBank/DDBJ databases">
        <title>Difference and commonality of drug resistance evolution in various bacteria. and drug sensitivity profiles.</title>
        <authorList>
            <person name="Maeda T."/>
            <person name="Shibai A."/>
            <person name="Kawada K."/>
            <person name="Kotani H."/>
            <person name="Tarusawa Y."/>
            <person name="Tanabe K."/>
            <person name="Furusawa C."/>
        </authorList>
    </citation>
    <scope>NUCLEOTIDE SEQUENCE</scope>
    <source>
        <strain evidence="2">JCM 8580</strain>
    </source>
</reference>